<dbReference type="EC" id="2.7.11.1" evidence="1"/>
<evidence type="ECO:0000313" key="14">
    <source>
        <dbReference type="Proteomes" id="UP001064782"/>
    </source>
</evidence>
<dbReference type="SMART" id="SM00220">
    <property type="entry name" value="S_TKc"/>
    <property type="match status" value="1"/>
</dbReference>
<evidence type="ECO:0000256" key="7">
    <source>
        <dbReference type="ARBA" id="ARBA00047899"/>
    </source>
</evidence>
<evidence type="ECO:0000256" key="6">
    <source>
        <dbReference type="ARBA" id="ARBA00022840"/>
    </source>
</evidence>
<keyword evidence="3" id="KW-0808">Transferase</keyword>
<evidence type="ECO:0000313" key="13">
    <source>
        <dbReference type="EMBL" id="GLD28223.1"/>
    </source>
</evidence>
<evidence type="ECO:0000256" key="5">
    <source>
        <dbReference type="ARBA" id="ARBA00022777"/>
    </source>
</evidence>
<reference evidence="13" key="1">
    <citation type="submission" date="2022-08" db="EMBL/GenBank/DDBJ databases">
        <title>Mycobacterium kiyosense sp. nov., scotochromogenic slow-glowing species isolated from respiratory specimens.</title>
        <authorList>
            <person name="Fukano H."/>
            <person name="Kazumi Y."/>
            <person name="Sakagami N."/>
            <person name="Ato M."/>
            <person name="Mitarai S."/>
            <person name="Hoshino Y."/>
        </authorList>
    </citation>
    <scope>NUCLEOTIDE SEQUENCE</scope>
    <source>
        <strain evidence="13">1413</strain>
        <strain evidence="12">SRL2020-028</strain>
    </source>
</reference>
<keyword evidence="6" id="KW-0067">ATP-binding</keyword>
<dbReference type="GO" id="GO:0080090">
    <property type="term" value="P:regulation of primary metabolic process"/>
    <property type="evidence" value="ECO:0007669"/>
    <property type="project" value="UniProtKB-ARBA"/>
</dbReference>
<dbReference type="InterPro" id="IPR000719">
    <property type="entry name" value="Prot_kinase_dom"/>
</dbReference>
<dbReference type="PROSITE" id="PS50011">
    <property type="entry name" value="PROTEIN_KINASE_DOM"/>
    <property type="match status" value="1"/>
</dbReference>
<evidence type="ECO:0000256" key="8">
    <source>
        <dbReference type="ARBA" id="ARBA00048679"/>
    </source>
</evidence>
<dbReference type="PANTHER" id="PTHR43289:SF6">
    <property type="entry name" value="SERINE_THREONINE-PROTEIN KINASE NEKL-3"/>
    <property type="match status" value="1"/>
</dbReference>
<dbReference type="SUPFAM" id="SSF56112">
    <property type="entry name" value="Protein kinase-like (PK-like)"/>
    <property type="match status" value="1"/>
</dbReference>
<dbReference type="Gene3D" id="1.10.510.10">
    <property type="entry name" value="Transferase(Phosphotransferase) domain 1"/>
    <property type="match status" value="1"/>
</dbReference>
<dbReference type="Proteomes" id="UP001165663">
    <property type="component" value="Unassembled WGS sequence"/>
</dbReference>
<dbReference type="InterPro" id="IPR008271">
    <property type="entry name" value="Ser/Thr_kinase_AS"/>
</dbReference>
<keyword evidence="10" id="KW-0472">Membrane</keyword>
<comment type="catalytic activity">
    <reaction evidence="8">
        <text>L-seryl-[protein] + ATP = O-phospho-L-seryl-[protein] + ADP + H(+)</text>
        <dbReference type="Rhea" id="RHEA:17989"/>
        <dbReference type="Rhea" id="RHEA-COMP:9863"/>
        <dbReference type="Rhea" id="RHEA-COMP:11604"/>
        <dbReference type="ChEBI" id="CHEBI:15378"/>
        <dbReference type="ChEBI" id="CHEBI:29999"/>
        <dbReference type="ChEBI" id="CHEBI:30616"/>
        <dbReference type="ChEBI" id="CHEBI:83421"/>
        <dbReference type="ChEBI" id="CHEBI:456216"/>
        <dbReference type="EC" id="2.7.11.1"/>
    </reaction>
</comment>
<keyword evidence="14" id="KW-1185">Reference proteome</keyword>
<name>A0A9P3Q3H3_9MYCO</name>
<organism evidence="13 14">
    <name type="scientific">Mycobacterium kiyosense</name>
    <dbReference type="NCBI Taxonomy" id="2871094"/>
    <lineage>
        <taxon>Bacteria</taxon>
        <taxon>Bacillati</taxon>
        <taxon>Actinomycetota</taxon>
        <taxon>Actinomycetes</taxon>
        <taxon>Mycobacteriales</taxon>
        <taxon>Mycobacteriaceae</taxon>
        <taxon>Mycobacterium</taxon>
    </lineage>
</organism>
<evidence type="ECO:0000256" key="10">
    <source>
        <dbReference type="SAM" id="Phobius"/>
    </source>
</evidence>
<dbReference type="GO" id="GO:0004674">
    <property type="term" value="F:protein serine/threonine kinase activity"/>
    <property type="evidence" value="ECO:0007669"/>
    <property type="project" value="UniProtKB-KW"/>
</dbReference>
<dbReference type="Pfam" id="PF00069">
    <property type="entry name" value="Pkinase"/>
    <property type="match status" value="1"/>
</dbReference>
<accession>A0A9P3Q3H3</accession>
<feature type="region of interest" description="Disordered" evidence="9">
    <location>
        <begin position="361"/>
        <end position="391"/>
    </location>
</feature>
<keyword evidence="10" id="KW-0812">Transmembrane</keyword>
<feature type="domain" description="Protein kinase" evidence="11">
    <location>
        <begin position="42"/>
        <end position="309"/>
    </location>
</feature>
<dbReference type="Gene3D" id="3.30.200.20">
    <property type="entry name" value="Phosphorylase Kinase, domain 1"/>
    <property type="match status" value="1"/>
</dbReference>
<dbReference type="InterPro" id="IPR011009">
    <property type="entry name" value="Kinase-like_dom_sf"/>
</dbReference>
<dbReference type="CDD" id="cd14014">
    <property type="entry name" value="STKc_PknB_like"/>
    <property type="match status" value="1"/>
</dbReference>
<dbReference type="PANTHER" id="PTHR43289">
    <property type="entry name" value="MITOGEN-ACTIVATED PROTEIN KINASE KINASE KINASE 20-RELATED"/>
    <property type="match status" value="1"/>
</dbReference>
<evidence type="ECO:0000256" key="1">
    <source>
        <dbReference type="ARBA" id="ARBA00012513"/>
    </source>
</evidence>
<dbReference type="EMBL" id="BRZI01000001">
    <property type="protein sequence ID" value="GLD28223.1"/>
    <property type="molecule type" value="Genomic_DNA"/>
</dbReference>
<dbReference type="FunFam" id="3.30.200.20:FF:000035">
    <property type="entry name" value="Serine/threonine protein kinase Stk1"/>
    <property type="match status" value="1"/>
</dbReference>
<evidence type="ECO:0000259" key="11">
    <source>
        <dbReference type="PROSITE" id="PS50011"/>
    </source>
</evidence>
<comment type="caution">
    <text evidence="13">The sequence shown here is derived from an EMBL/GenBank/DDBJ whole genome shotgun (WGS) entry which is preliminary data.</text>
</comment>
<sequence>MGGNLPDAPPLLPSRSDPGLRRLPAGYYAAMPLDDGSTFAGYTIIRRLGSGGMGEVYLAQHPRLPRQDALKVVKAEVSADDEYRERFHREADTAAALWHPHIVAVHDRGETDGQLWIDMDYIDGTDAGALLEERYPNGMPGPEVVEIITGVAEALDYAHEHRMLHRDVKPANMLIAKPDSPDRRVLLADFGIAGLVGESTGLTATNMTVGTVAYAAPEQLMGKDLDGRADQYALAASAYQLLTGEPPFQHSNPAVVISQHLTAAPPPIGDRRPSLANLDPVFAKALAKDPKDRYLRCVDFARALSHHLGGTGDTDDTSLSLAAASAPGRSLLRPAVLVPALLAVALVVAIVVAVQELVRADDEERAKKAPATTATTPASATTPPSQAAGPTPEIPIVAIGAACYPLGSLGATKTGATAYCSTLAGTDNNIWSLTESTVASPTVTAAPEPGESTLPSEQESPVLVCVQQTGQTRRQCLEEIRRGVAPPPR</sequence>
<evidence type="ECO:0000256" key="2">
    <source>
        <dbReference type="ARBA" id="ARBA00022527"/>
    </source>
</evidence>
<dbReference type="Proteomes" id="UP001064782">
    <property type="component" value="Unassembled WGS sequence"/>
</dbReference>
<dbReference type="EMBL" id="BRXE01000002">
    <property type="protein sequence ID" value="GLB81180.1"/>
    <property type="molecule type" value="Genomic_DNA"/>
</dbReference>
<evidence type="ECO:0000256" key="3">
    <source>
        <dbReference type="ARBA" id="ARBA00022679"/>
    </source>
</evidence>
<comment type="catalytic activity">
    <reaction evidence="7">
        <text>L-threonyl-[protein] + ATP = O-phospho-L-threonyl-[protein] + ADP + H(+)</text>
        <dbReference type="Rhea" id="RHEA:46608"/>
        <dbReference type="Rhea" id="RHEA-COMP:11060"/>
        <dbReference type="Rhea" id="RHEA-COMP:11605"/>
        <dbReference type="ChEBI" id="CHEBI:15378"/>
        <dbReference type="ChEBI" id="CHEBI:30013"/>
        <dbReference type="ChEBI" id="CHEBI:30616"/>
        <dbReference type="ChEBI" id="CHEBI:61977"/>
        <dbReference type="ChEBI" id="CHEBI:456216"/>
        <dbReference type="EC" id="2.7.11.1"/>
    </reaction>
</comment>
<keyword evidence="2" id="KW-0723">Serine/threonine-protein kinase</keyword>
<evidence type="ECO:0000313" key="12">
    <source>
        <dbReference type="EMBL" id="GLB81180.1"/>
    </source>
</evidence>
<gene>
    <name evidence="13" type="primary">pknF</name>
    <name evidence="13" type="ORF">Mkiyose1413_01060</name>
    <name evidence="12" type="ORF">SRL2020028_04360</name>
</gene>
<dbReference type="PROSITE" id="PS00108">
    <property type="entry name" value="PROTEIN_KINASE_ST"/>
    <property type="match status" value="1"/>
</dbReference>
<keyword evidence="10" id="KW-1133">Transmembrane helix</keyword>
<proteinExistence type="predicted"/>
<feature type="transmembrane region" description="Helical" evidence="10">
    <location>
        <begin position="336"/>
        <end position="358"/>
    </location>
</feature>
<evidence type="ECO:0000256" key="9">
    <source>
        <dbReference type="SAM" id="MobiDB-lite"/>
    </source>
</evidence>
<keyword evidence="5 13" id="KW-0418">Kinase</keyword>
<feature type="compositionally biased region" description="Low complexity" evidence="9">
    <location>
        <begin position="369"/>
        <end position="391"/>
    </location>
</feature>
<keyword evidence="4" id="KW-0547">Nucleotide-binding</keyword>
<dbReference type="AlphaFoldDB" id="A0A9P3Q3H3"/>
<protein>
    <recommendedName>
        <fullName evidence="1">non-specific serine/threonine protein kinase</fullName>
        <ecNumber evidence="1">2.7.11.1</ecNumber>
    </recommendedName>
</protein>
<evidence type="ECO:0000256" key="4">
    <source>
        <dbReference type="ARBA" id="ARBA00022741"/>
    </source>
</evidence>
<dbReference type="GO" id="GO:0005524">
    <property type="term" value="F:ATP binding"/>
    <property type="evidence" value="ECO:0007669"/>
    <property type="project" value="UniProtKB-KW"/>
</dbReference>